<evidence type="ECO:0000313" key="3">
    <source>
        <dbReference type="Proteomes" id="UP000198372"/>
    </source>
</evidence>
<evidence type="ECO:0000313" key="1">
    <source>
        <dbReference type="EMBL" id="SCV67593.1"/>
    </source>
</evidence>
<name>A0A238F0E2_9BASI</name>
<reference evidence="2" key="1">
    <citation type="submission" date="2016-09" db="EMBL/GenBank/DDBJ databases">
        <authorList>
            <person name="Capua I."/>
            <person name="De Benedictis P."/>
            <person name="Joannis T."/>
            <person name="Lombin L.H."/>
            <person name="Cattoli G."/>
        </authorList>
    </citation>
    <scope>NUCLEOTIDE SEQUENCE [LARGE SCALE GENOMIC DNA]</scope>
</reference>
<gene>
    <name evidence="1" type="ORF">BQ2448_5204</name>
    <name evidence="2" type="ORF">BQ2448_5213</name>
</gene>
<proteinExistence type="predicted"/>
<sequence>MSSQAQVDASSSTTPSLYSIGRHTLSEPIGALRNVLEAIEGKRRQLATALDPCSNNLDELLDCLLMLADVRCEARSENMFHQSSSLVGYLRKRAKLVRGLASLAALGPEYDPALDRGAWTAVGERRSARPQIPFVYLRSLEATVREHLAWSVSFEQRFPASALEERSFRARLADLDPDLIVRRFYVGWTARDPLVRAQEDQALIQKGELRTQFGNYMSSIGRGQVEDLDIFALDIPSSTVHRLQGHALTQEFEAFIIALLGPECLNSASGGTTTRWTPNEGLIRVRDELIASLDSHAHAQAAEAKAPATSSDGPWAAEKYVRTQATIQGAIQTLESVARRHFQDLQGYFKSNPIPSSAPEECDIQYAYFEAMILSACAVPTNQFGQAMSMNVFEVPSSCEFTGATRFFGDIAGNTALFHRRSLAFTFKVGDNASDSLDSELDTARRLSPAGVGFVDAVPVLDTSRGRVSESMFFLRRFLLSVVPTPLIVIHGVKATKLVLALKHLDDTNWSSAEQEAFNHEFNSGGFSTSSFRAVDNLPSWGSITLASFTRDQVGNLLVIEIAPGVWRIILVQLHHGSFVYDPVIASARQELVSLVRFKQLIIQRLLQRRDTSDAVNKTSLLALREEVQAFSEARGLERSIIQQRQFVAERETALGALRVERRRGDGYADRVYIVERRAQLSDVSSKTMKRQVTLTP</sequence>
<keyword evidence="3" id="KW-1185">Reference proteome</keyword>
<evidence type="ECO:0000313" key="2">
    <source>
        <dbReference type="EMBL" id="SCV67602.1"/>
    </source>
</evidence>
<dbReference type="EMBL" id="FMSP01000002">
    <property type="protein sequence ID" value="SCV67602.1"/>
    <property type="molecule type" value="Genomic_DNA"/>
</dbReference>
<protein>
    <submittedName>
        <fullName evidence="1">BQ2448_5204 protein</fullName>
    </submittedName>
    <submittedName>
        <fullName evidence="2">BQ2448_5213 protein</fullName>
    </submittedName>
</protein>
<reference evidence="3" key="2">
    <citation type="submission" date="2016-09" db="EMBL/GenBank/DDBJ databases">
        <authorList>
            <person name="Jeantristanb JTB J.-T."/>
            <person name="Ricardo R."/>
        </authorList>
    </citation>
    <scope>NUCLEOTIDE SEQUENCE [LARGE SCALE GENOMIC DNA]</scope>
</reference>
<accession>A0A238F0E2</accession>
<dbReference type="OrthoDB" id="2540094at2759"/>
<organism evidence="2 3">
    <name type="scientific">Microbotryum intermedium</name>
    <dbReference type="NCBI Taxonomy" id="269621"/>
    <lineage>
        <taxon>Eukaryota</taxon>
        <taxon>Fungi</taxon>
        <taxon>Dikarya</taxon>
        <taxon>Basidiomycota</taxon>
        <taxon>Pucciniomycotina</taxon>
        <taxon>Microbotryomycetes</taxon>
        <taxon>Microbotryales</taxon>
        <taxon>Microbotryaceae</taxon>
        <taxon>Microbotryum</taxon>
    </lineage>
</organism>
<dbReference type="EMBL" id="FMSP01000002">
    <property type="protein sequence ID" value="SCV67593.1"/>
    <property type="molecule type" value="Genomic_DNA"/>
</dbReference>
<dbReference type="AlphaFoldDB" id="A0A238F0E2"/>
<dbReference type="Proteomes" id="UP000198372">
    <property type="component" value="Unassembled WGS sequence"/>
</dbReference>